<comment type="caution">
    <text evidence="2">The sequence shown here is derived from an EMBL/GenBank/DDBJ whole genome shotgun (WGS) entry which is preliminary data.</text>
</comment>
<feature type="region of interest" description="Disordered" evidence="1">
    <location>
        <begin position="1"/>
        <end position="83"/>
    </location>
</feature>
<protein>
    <recommendedName>
        <fullName evidence="4">Mitochondrial mRNA-processing protein COX24 C-terminal domain-containing protein</fullName>
    </recommendedName>
</protein>
<evidence type="ECO:0000313" key="2">
    <source>
        <dbReference type="EMBL" id="KAL1496876.1"/>
    </source>
</evidence>
<accession>A0AB34IDS4</accession>
<dbReference type="Proteomes" id="UP001515480">
    <property type="component" value="Unassembled WGS sequence"/>
</dbReference>
<feature type="compositionally biased region" description="Basic residues" evidence="1">
    <location>
        <begin position="1"/>
        <end position="10"/>
    </location>
</feature>
<feature type="compositionally biased region" description="Basic residues" evidence="1">
    <location>
        <begin position="48"/>
        <end position="83"/>
    </location>
</feature>
<name>A0AB34IDS4_PRYPA</name>
<sequence length="83" mass="9171">MVKRANKKKTTPPPRGAIAKPPRLKAAVDMSRGADVSMDTAAEEGGAKKKRAKNAKVKRSLVRKKRRVKVMGAKHKQRRKGIN</sequence>
<proteinExistence type="predicted"/>
<reference evidence="2 3" key="1">
    <citation type="journal article" date="2024" name="Science">
        <title>Giant polyketide synthase enzymes in the biosynthesis of giant marine polyether toxins.</title>
        <authorList>
            <person name="Fallon T.R."/>
            <person name="Shende V.V."/>
            <person name="Wierzbicki I.H."/>
            <person name="Pendleton A.L."/>
            <person name="Watervoot N.F."/>
            <person name="Auber R.P."/>
            <person name="Gonzalez D.J."/>
            <person name="Wisecaver J.H."/>
            <person name="Moore B.S."/>
        </authorList>
    </citation>
    <scope>NUCLEOTIDE SEQUENCE [LARGE SCALE GENOMIC DNA]</scope>
    <source>
        <strain evidence="2 3">12B1</strain>
    </source>
</reference>
<gene>
    <name evidence="2" type="ORF">AB1Y20_014458</name>
</gene>
<keyword evidence="3" id="KW-1185">Reference proteome</keyword>
<organism evidence="2 3">
    <name type="scientific">Prymnesium parvum</name>
    <name type="common">Toxic golden alga</name>
    <dbReference type="NCBI Taxonomy" id="97485"/>
    <lineage>
        <taxon>Eukaryota</taxon>
        <taxon>Haptista</taxon>
        <taxon>Haptophyta</taxon>
        <taxon>Prymnesiophyceae</taxon>
        <taxon>Prymnesiales</taxon>
        <taxon>Prymnesiaceae</taxon>
        <taxon>Prymnesium</taxon>
    </lineage>
</organism>
<evidence type="ECO:0008006" key="4">
    <source>
        <dbReference type="Google" id="ProtNLM"/>
    </source>
</evidence>
<evidence type="ECO:0000313" key="3">
    <source>
        <dbReference type="Proteomes" id="UP001515480"/>
    </source>
</evidence>
<dbReference type="EMBL" id="JBGBPQ010000028">
    <property type="protein sequence ID" value="KAL1496876.1"/>
    <property type="molecule type" value="Genomic_DNA"/>
</dbReference>
<dbReference type="AlphaFoldDB" id="A0AB34IDS4"/>
<evidence type="ECO:0000256" key="1">
    <source>
        <dbReference type="SAM" id="MobiDB-lite"/>
    </source>
</evidence>